<keyword evidence="1" id="KW-1133">Transmembrane helix</keyword>
<evidence type="ECO:0008006" key="4">
    <source>
        <dbReference type="Google" id="ProtNLM"/>
    </source>
</evidence>
<sequence>MSRSSSPSGPEAMPMRWVVILMAGLLAAMLIGALTFAQTLSWPAALLAGSAGAGMTITALHQLVGP</sequence>
<evidence type="ECO:0000313" key="3">
    <source>
        <dbReference type="Proteomes" id="UP001602245"/>
    </source>
</evidence>
<name>A0ABW6WKU4_9ACTN</name>
<dbReference type="EMBL" id="JBIAZU010000005">
    <property type="protein sequence ID" value="MFF5293055.1"/>
    <property type="molecule type" value="Genomic_DNA"/>
</dbReference>
<reference evidence="2 3" key="1">
    <citation type="submission" date="2024-10" db="EMBL/GenBank/DDBJ databases">
        <title>The Natural Products Discovery Center: Release of the First 8490 Sequenced Strains for Exploring Actinobacteria Biosynthetic Diversity.</title>
        <authorList>
            <person name="Kalkreuter E."/>
            <person name="Kautsar S.A."/>
            <person name="Yang D."/>
            <person name="Bader C.D."/>
            <person name="Teijaro C.N."/>
            <person name="Fluegel L."/>
            <person name="Davis C.M."/>
            <person name="Simpson J.R."/>
            <person name="Lauterbach L."/>
            <person name="Steele A.D."/>
            <person name="Gui C."/>
            <person name="Meng S."/>
            <person name="Li G."/>
            <person name="Viehrig K."/>
            <person name="Ye F."/>
            <person name="Su P."/>
            <person name="Kiefer A.F."/>
            <person name="Nichols A."/>
            <person name="Cepeda A.J."/>
            <person name="Yan W."/>
            <person name="Fan B."/>
            <person name="Jiang Y."/>
            <person name="Adhikari A."/>
            <person name="Zheng C.-J."/>
            <person name="Schuster L."/>
            <person name="Cowan T.M."/>
            <person name="Smanski M.J."/>
            <person name="Chevrette M.G."/>
            <person name="De Carvalho L.P.S."/>
            <person name="Shen B."/>
        </authorList>
    </citation>
    <scope>NUCLEOTIDE SEQUENCE [LARGE SCALE GENOMIC DNA]</scope>
    <source>
        <strain evidence="2 3">NPDC000087</strain>
    </source>
</reference>
<keyword evidence="1" id="KW-0812">Transmembrane</keyword>
<evidence type="ECO:0000256" key="1">
    <source>
        <dbReference type="SAM" id="Phobius"/>
    </source>
</evidence>
<evidence type="ECO:0000313" key="2">
    <source>
        <dbReference type="EMBL" id="MFF5293055.1"/>
    </source>
</evidence>
<gene>
    <name evidence="2" type="ORF">ACFY35_26755</name>
</gene>
<proteinExistence type="predicted"/>
<accession>A0ABW6WKU4</accession>
<feature type="transmembrane region" description="Helical" evidence="1">
    <location>
        <begin position="44"/>
        <end position="64"/>
    </location>
</feature>
<dbReference type="RefSeq" id="WP_157296053.1">
    <property type="nucleotide sequence ID" value="NZ_JBIAZU010000005.1"/>
</dbReference>
<dbReference type="Proteomes" id="UP001602245">
    <property type="component" value="Unassembled WGS sequence"/>
</dbReference>
<comment type="caution">
    <text evidence="2">The sequence shown here is derived from an EMBL/GenBank/DDBJ whole genome shotgun (WGS) entry which is preliminary data.</text>
</comment>
<feature type="transmembrane region" description="Helical" evidence="1">
    <location>
        <begin position="15"/>
        <end position="37"/>
    </location>
</feature>
<keyword evidence="1" id="KW-0472">Membrane</keyword>
<protein>
    <recommendedName>
        <fullName evidence="4">HPP family protein</fullName>
    </recommendedName>
</protein>
<keyword evidence="3" id="KW-1185">Reference proteome</keyword>
<organism evidence="2 3">
    <name type="scientific">Paractinoplanes globisporus</name>
    <dbReference type="NCBI Taxonomy" id="113565"/>
    <lineage>
        <taxon>Bacteria</taxon>
        <taxon>Bacillati</taxon>
        <taxon>Actinomycetota</taxon>
        <taxon>Actinomycetes</taxon>
        <taxon>Micromonosporales</taxon>
        <taxon>Micromonosporaceae</taxon>
        <taxon>Paractinoplanes</taxon>
    </lineage>
</organism>